<organism evidence="1 2">
    <name type="scientific">Microbacterium phage Teamocil</name>
    <dbReference type="NCBI Taxonomy" id="2656554"/>
    <lineage>
        <taxon>Viruses</taxon>
        <taxon>Duplodnaviria</taxon>
        <taxon>Heunggongvirae</taxon>
        <taxon>Uroviricota</taxon>
        <taxon>Caudoviricetes</taxon>
        <taxon>Hodgkinviridae</taxon>
        <taxon>Metamorphoovirus</taxon>
        <taxon>Metamorphoovirus teamocil</taxon>
    </lineage>
</organism>
<accession>A0A649VXL1</accession>
<dbReference type="KEGG" id="vg:80005797"/>
<protein>
    <submittedName>
        <fullName evidence="1">Uncharacterized protein</fullName>
    </submittedName>
</protein>
<evidence type="ECO:0000313" key="1">
    <source>
        <dbReference type="EMBL" id="QGJ97008.1"/>
    </source>
</evidence>
<sequence length="75" mass="8367">MRHSELSRLMSEAARRATEVCMAKGYSRSDPVTVKSARAASEEVYRRECPEDWAAKPVEPVVVEDGWQDRADVGG</sequence>
<gene>
    <name evidence="1" type="primary">59</name>
    <name evidence="1" type="ORF">PBI_TEAMOCIL_59</name>
</gene>
<evidence type="ECO:0000313" key="2">
    <source>
        <dbReference type="Proteomes" id="UP000424425"/>
    </source>
</evidence>
<dbReference type="RefSeq" id="YP_010752087.1">
    <property type="nucleotide sequence ID" value="NC_073376.1"/>
</dbReference>
<proteinExistence type="predicted"/>
<reference evidence="1 2" key="1">
    <citation type="submission" date="2019-10" db="EMBL/GenBank/DDBJ databases">
        <authorList>
            <person name="Aull H.A."/>
            <person name="Lauer M.J."/>
            <person name="Garlena R.A."/>
            <person name="Russell D.A."/>
            <person name="Pope W.H."/>
            <person name="Jacobs-Sera D."/>
            <person name="Hatfull G.F."/>
        </authorList>
    </citation>
    <scope>NUCLEOTIDE SEQUENCE [LARGE SCALE GENOMIC DNA]</scope>
</reference>
<dbReference type="GeneID" id="80005797"/>
<dbReference type="Proteomes" id="UP000424425">
    <property type="component" value="Segment"/>
</dbReference>
<name>A0A649VXL1_9CAUD</name>
<keyword evidence="2" id="KW-1185">Reference proteome</keyword>
<dbReference type="EMBL" id="MN586059">
    <property type="protein sequence ID" value="QGJ97008.1"/>
    <property type="molecule type" value="Genomic_DNA"/>
</dbReference>